<name>A0A327ZX92_9STAP</name>
<evidence type="ECO:0000259" key="2">
    <source>
        <dbReference type="Pfam" id="PF04235"/>
    </source>
</evidence>
<feature type="transmembrane region" description="Helical" evidence="1">
    <location>
        <begin position="217"/>
        <end position="239"/>
    </location>
</feature>
<keyword evidence="1" id="KW-1133">Transmembrane helix</keyword>
<feature type="transmembrane region" description="Helical" evidence="1">
    <location>
        <begin position="97"/>
        <end position="114"/>
    </location>
</feature>
<protein>
    <recommendedName>
        <fullName evidence="2">DUF418 domain-containing protein</fullName>
    </recommendedName>
</protein>
<feature type="transmembrane region" description="Helical" evidence="1">
    <location>
        <begin position="20"/>
        <end position="42"/>
    </location>
</feature>
<dbReference type="EMBL" id="PZJH01000001">
    <property type="protein sequence ID" value="RAK46835.1"/>
    <property type="molecule type" value="Genomic_DNA"/>
</dbReference>
<reference evidence="3 4" key="1">
    <citation type="journal article" date="2018" name="Front. Microbiol.">
        <title>Description and Comparative Genomics of Macrococcus caseolyticus subsp. hominis subsp. nov., Macrococcus goetzii sp. nov., Macrococcus epidermidis sp. nov., and Macrococcus bohemicus sp. nov., Novel Macrococci From Human Clinical Material With Virulence Potential and Suspected Uptake of Foreign DNA by Natural Transformation.</title>
        <authorList>
            <person name="Maslanova I."/>
            <person name="Wertheimer Z."/>
            <person name="Sedlacek I."/>
            <person name="Svec P."/>
            <person name="Indrakova A."/>
            <person name="Kovarovic V."/>
            <person name="Schumann P."/>
            <person name="Sproer C."/>
            <person name="Kralova S."/>
            <person name="Sedo O."/>
            <person name="Kristofova L."/>
            <person name="Vrbovska V."/>
            <person name="Fuzik T."/>
            <person name="Petras P."/>
            <person name="Zdrahal Z."/>
            <person name="Ruzickova V."/>
            <person name="Doskar J."/>
            <person name="Pantucek R."/>
        </authorList>
    </citation>
    <scope>NUCLEOTIDE SEQUENCE [LARGE SCALE GENOMIC DNA]</scope>
    <source>
        <strain evidence="3 4">01/688</strain>
    </source>
</reference>
<dbReference type="PANTHER" id="PTHR30590:SF2">
    <property type="entry name" value="INNER MEMBRANE PROTEIN"/>
    <property type="match status" value="1"/>
</dbReference>
<feature type="transmembrane region" description="Helical" evidence="1">
    <location>
        <begin position="254"/>
        <end position="272"/>
    </location>
</feature>
<feature type="domain" description="DUF418" evidence="2">
    <location>
        <begin position="239"/>
        <end position="388"/>
    </location>
</feature>
<proteinExistence type="predicted"/>
<keyword evidence="1" id="KW-0472">Membrane</keyword>
<dbReference type="PANTHER" id="PTHR30590">
    <property type="entry name" value="INNER MEMBRANE PROTEIN"/>
    <property type="match status" value="1"/>
</dbReference>
<sequence>MSVGGNKMKRITVVDSLRGFSLIGILLANLLIFQFGNYGASYPDFYHLDSFSKILLFIDNVFIHGSFMPIFALLFGFGLVKMSDSLVKRALPVKRALIRRGIMLFIFGILHATYLFSGDILYLYGTITLVLFWLTRRSVRTMIVSIFISIILCLSILFINQETVAYLSDMPISNTLTDAQKDYLTQEKIVNSTGSISDRNDFFTYYEDPFLNMDDQIFSLITIMILFYIPFFIIGMIFARNHFFETTKTKAKKILIYLIPIFLIVKALFVIYPNNETISLLFLPAVYGLSFSYIALFYHLYHRYPAARLFKGFEAVGKLSLTNYIGQSIFHGFIYYSHGFARFGDSNFVLSIIIALLFFTFQIVASSIYLRYFKYGPLEYIIRVITYWSFNPKKKLQN</sequence>
<gene>
    <name evidence="3" type="ORF">BHU61_05075</name>
</gene>
<dbReference type="Pfam" id="PF04235">
    <property type="entry name" value="DUF418"/>
    <property type="match status" value="1"/>
</dbReference>
<evidence type="ECO:0000256" key="1">
    <source>
        <dbReference type="SAM" id="Phobius"/>
    </source>
</evidence>
<comment type="caution">
    <text evidence="3">The sequence shown here is derived from an EMBL/GenBank/DDBJ whole genome shotgun (WGS) entry which is preliminary data.</text>
</comment>
<feature type="transmembrane region" description="Helical" evidence="1">
    <location>
        <begin position="54"/>
        <end position="77"/>
    </location>
</feature>
<dbReference type="Proteomes" id="UP000249808">
    <property type="component" value="Unassembled WGS sequence"/>
</dbReference>
<accession>A0A327ZX92</accession>
<keyword evidence="4" id="KW-1185">Reference proteome</keyword>
<dbReference type="AlphaFoldDB" id="A0A327ZX92"/>
<dbReference type="InterPro" id="IPR052529">
    <property type="entry name" value="Bact_Transport_Assoc"/>
</dbReference>
<feature type="transmembrane region" description="Helical" evidence="1">
    <location>
        <begin position="142"/>
        <end position="160"/>
    </location>
</feature>
<evidence type="ECO:0000313" key="4">
    <source>
        <dbReference type="Proteomes" id="UP000249808"/>
    </source>
</evidence>
<feature type="transmembrane region" description="Helical" evidence="1">
    <location>
        <begin position="278"/>
        <end position="298"/>
    </location>
</feature>
<dbReference type="InterPro" id="IPR007349">
    <property type="entry name" value="DUF418"/>
</dbReference>
<evidence type="ECO:0000313" key="3">
    <source>
        <dbReference type="EMBL" id="RAK46835.1"/>
    </source>
</evidence>
<keyword evidence="1" id="KW-0812">Transmembrane</keyword>
<feature type="transmembrane region" description="Helical" evidence="1">
    <location>
        <begin position="348"/>
        <end position="370"/>
    </location>
</feature>
<organism evidence="3 4">
    <name type="scientific">Macrococcus epidermidis</name>
    <dbReference type="NCBI Taxonomy" id="1902580"/>
    <lineage>
        <taxon>Bacteria</taxon>
        <taxon>Bacillati</taxon>
        <taxon>Bacillota</taxon>
        <taxon>Bacilli</taxon>
        <taxon>Bacillales</taxon>
        <taxon>Staphylococcaceae</taxon>
        <taxon>Macrococcus</taxon>
    </lineage>
</organism>